<name>A0A426QK35_9GAMM</name>
<dbReference type="SUPFAM" id="SSF75169">
    <property type="entry name" value="DsrEFH-like"/>
    <property type="match status" value="1"/>
</dbReference>
<proteinExistence type="predicted"/>
<sequence length="103" mass="11655">MRFGLVITDERYRDMALSLLAKAQARGWESRCFLNDRGALLLMDGDFMRADAFKGAQVAVCELSVERYEDEGLKLADIDKHVVIGGQYQDAELVRNCDRVLVL</sequence>
<evidence type="ECO:0000313" key="1">
    <source>
        <dbReference type="EMBL" id="RRQ22129.1"/>
    </source>
</evidence>
<dbReference type="EMBL" id="QZMU01000001">
    <property type="protein sequence ID" value="RRQ22129.1"/>
    <property type="molecule type" value="Genomic_DNA"/>
</dbReference>
<evidence type="ECO:0008006" key="3">
    <source>
        <dbReference type="Google" id="ProtNLM"/>
    </source>
</evidence>
<dbReference type="AlphaFoldDB" id="A0A426QK35"/>
<dbReference type="RefSeq" id="WP_125181469.1">
    <property type="nucleotide sequence ID" value="NZ_QZMU01000001.1"/>
</dbReference>
<reference evidence="1 2" key="1">
    <citation type="journal article" date="2010" name="Int. J. Syst. Evol. Microbiol.">
        <title>Thiohalobacter thiocyanaticus gen. nov., sp. nov., a moderately halophilic, sulfur-oxidizing gammaproteobacterium from hypersaline lakes, that utilizes thiocyanate.</title>
        <authorList>
            <person name="Sorokin D.Y."/>
            <person name="Kovaleva O.L."/>
            <person name="Tourova T.P."/>
            <person name="Muyzer G."/>
        </authorList>
    </citation>
    <scope>NUCLEOTIDE SEQUENCE [LARGE SCALE GENOMIC DNA]</scope>
    <source>
        <strain evidence="1 2">Hrh1</strain>
    </source>
</reference>
<dbReference type="Proteomes" id="UP000287798">
    <property type="component" value="Unassembled WGS sequence"/>
</dbReference>
<dbReference type="InterPro" id="IPR027396">
    <property type="entry name" value="DsrEFH-like"/>
</dbReference>
<dbReference type="OrthoDB" id="5795860at2"/>
<gene>
    <name evidence="1" type="ORF">D6C00_09315</name>
</gene>
<protein>
    <recommendedName>
        <fullName evidence="3">Sulfur reduction protein DsrE</fullName>
    </recommendedName>
</protein>
<accession>A0A426QK35</accession>
<organism evidence="1 2">
    <name type="scientific">Thiohalobacter thiocyanaticus</name>
    <dbReference type="NCBI Taxonomy" id="585455"/>
    <lineage>
        <taxon>Bacteria</taxon>
        <taxon>Pseudomonadati</taxon>
        <taxon>Pseudomonadota</taxon>
        <taxon>Gammaproteobacteria</taxon>
        <taxon>Thiohalobacterales</taxon>
        <taxon>Thiohalobacteraceae</taxon>
        <taxon>Thiohalobacter</taxon>
    </lineage>
</organism>
<evidence type="ECO:0000313" key="2">
    <source>
        <dbReference type="Proteomes" id="UP000287798"/>
    </source>
</evidence>
<keyword evidence="2" id="KW-1185">Reference proteome</keyword>
<comment type="caution">
    <text evidence="1">The sequence shown here is derived from an EMBL/GenBank/DDBJ whole genome shotgun (WGS) entry which is preliminary data.</text>
</comment>